<organism evidence="1">
    <name type="scientific">Rhodopseudomonas palustris (strain ATCC BAA-98 / CGA009)</name>
    <dbReference type="NCBI Taxonomy" id="258594"/>
    <lineage>
        <taxon>Bacteria</taxon>
        <taxon>Pseudomonadati</taxon>
        <taxon>Pseudomonadota</taxon>
        <taxon>Alphaproteobacteria</taxon>
        <taxon>Hyphomicrobiales</taxon>
        <taxon>Nitrobacteraceae</taxon>
        <taxon>Rhodopseudomonas</taxon>
    </lineage>
</organism>
<sequence>MHNLYVYIVVDPFNLGWIDSVEEWCPMPPPSDSQRPPRYVRPGDGGPVEAAQYLSEATGQLIKVAQAHRLDMLCYLLDMARMEAREIVRRRRNSSAE</sequence>
<gene>
    <name evidence="1" type="ordered locus">RPA3123</name>
</gene>
<accession>Q6N560</accession>
<dbReference type="STRING" id="258594.RPA3123"/>
<dbReference type="EMBL" id="BX572603">
    <property type="protein sequence ID" value="CAE28564.1"/>
    <property type="molecule type" value="Genomic_DNA"/>
</dbReference>
<proteinExistence type="predicted"/>
<evidence type="ECO:0000313" key="1">
    <source>
        <dbReference type="EMBL" id="CAE28564.1"/>
    </source>
</evidence>
<protein>
    <submittedName>
        <fullName evidence="1">Uncharacterized protein</fullName>
    </submittedName>
</protein>
<dbReference type="HOGENOM" id="CLU_183058_0_0_5"/>
<dbReference type="AlphaFoldDB" id="Q6N560"/>
<name>Q6N560_RHOPA</name>
<reference evidence="1" key="1">
    <citation type="journal article" date="2004" name="Nat. Biotechnol.">
        <title>Complete genome sequence of the metabolically versatile photosynthetic bacterium Rhodopseudomonas palustris.</title>
        <authorList>
            <person name="Larimer F.W."/>
            <person name="Chain P."/>
            <person name="Hauser L."/>
            <person name="Lamerdin J."/>
            <person name="Malfatti S."/>
            <person name="Do L."/>
            <person name="Land M.L."/>
            <person name="Pelletier D.A."/>
            <person name="Beatty J.T."/>
            <person name="Lang A.S."/>
            <person name="Tabita F.R."/>
            <person name="Gibson J.L."/>
            <person name="Hanson T.E."/>
            <person name="Bobst C."/>
            <person name="Torres J.L."/>
            <person name="Peres C."/>
            <person name="Harrison F.H."/>
            <person name="Gibson J."/>
            <person name="Harwood C.S."/>
        </authorList>
    </citation>
    <scope>NUCLEOTIDE SEQUENCE [LARGE SCALE GENOMIC DNA]</scope>
    <source>
        <strain evidence="1">CGA009</strain>
    </source>
</reference>